<keyword evidence="4" id="KW-1185">Reference proteome</keyword>
<evidence type="ECO:0000313" key="3">
    <source>
        <dbReference type="EMBL" id="KAF2004212.1"/>
    </source>
</evidence>
<evidence type="ECO:0000313" key="4">
    <source>
        <dbReference type="Proteomes" id="UP000799779"/>
    </source>
</evidence>
<feature type="transmembrane region" description="Helical" evidence="2">
    <location>
        <begin position="126"/>
        <end position="147"/>
    </location>
</feature>
<gene>
    <name evidence="3" type="ORF">P154DRAFT_51240</name>
</gene>
<dbReference type="InterPro" id="IPR025187">
    <property type="entry name" value="DUF4112"/>
</dbReference>
<protein>
    <recommendedName>
        <fullName evidence="5">PH domain-containing protein</fullName>
    </recommendedName>
</protein>
<dbReference type="Proteomes" id="UP000799779">
    <property type="component" value="Unassembled WGS sequence"/>
</dbReference>
<dbReference type="Pfam" id="PF13430">
    <property type="entry name" value="DUF4112"/>
    <property type="match status" value="1"/>
</dbReference>
<dbReference type="EMBL" id="ML977568">
    <property type="protein sequence ID" value="KAF2004212.1"/>
    <property type="molecule type" value="Genomic_DNA"/>
</dbReference>
<sequence>MTQAIAKYAARKMLNKEMDKYKSKPAGGDYDPFYENIPHPRKPGKTKKVKKQVPAYIPSHDAEILARARKTAYRLDYSLFNFLGFRFGWSSVIGLVPAIGDGADAALSVNLIRKMRKVEGGLPRSIVGMMLFNMILDFFVGLIPFIGDLADAALKCNSKNVRLLENYLDKIYKPRALAERDDLEAKRLNRRSLPATVYEDFSDEEDERKSAFDDHHDNVRAPHQVYSGRRGERLSDEEMGLPREDTHRSHRNDRPSRDNTRSSRR</sequence>
<proteinExistence type="predicted"/>
<dbReference type="PANTHER" id="PTHR35519">
    <property type="entry name" value="MEMBRANE PROTEINS"/>
    <property type="match status" value="1"/>
</dbReference>
<organism evidence="3 4">
    <name type="scientific">Amniculicola lignicola CBS 123094</name>
    <dbReference type="NCBI Taxonomy" id="1392246"/>
    <lineage>
        <taxon>Eukaryota</taxon>
        <taxon>Fungi</taxon>
        <taxon>Dikarya</taxon>
        <taxon>Ascomycota</taxon>
        <taxon>Pezizomycotina</taxon>
        <taxon>Dothideomycetes</taxon>
        <taxon>Pleosporomycetidae</taxon>
        <taxon>Pleosporales</taxon>
        <taxon>Amniculicolaceae</taxon>
        <taxon>Amniculicola</taxon>
    </lineage>
</organism>
<accession>A0A6A5WR89</accession>
<dbReference type="PANTHER" id="PTHR35519:SF2">
    <property type="entry name" value="PH DOMAIN PROTEIN"/>
    <property type="match status" value="1"/>
</dbReference>
<feature type="compositionally biased region" description="Basic and acidic residues" evidence="1">
    <location>
        <begin position="229"/>
        <end position="265"/>
    </location>
</feature>
<keyword evidence="2" id="KW-0812">Transmembrane</keyword>
<evidence type="ECO:0008006" key="5">
    <source>
        <dbReference type="Google" id="ProtNLM"/>
    </source>
</evidence>
<dbReference type="AlphaFoldDB" id="A0A6A5WR89"/>
<keyword evidence="2" id="KW-0472">Membrane</keyword>
<reference evidence="3" key="1">
    <citation type="journal article" date="2020" name="Stud. Mycol.">
        <title>101 Dothideomycetes genomes: a test case for predicting lifestyles and emergence of pathogens.</title>
        <authorList>
            <person name="Haridas S."/>
            <person name="Albert R."/>
            <person name="Binder M."/>
            <person name="Bloem J."/>
            <person name="Labutti K."/>
            <person name="Salamov A."/>
            <person name="Andreopoulos B."/>
            <person name="Baker S."/>
            <person name="Barry K."/>
            <person name="Bills G."/>
            <person name="Bluhm B."/>
            <person name="Cannon C."/>
            <person name="Castanera R."/>
            <person name="Culley D."/>
            <person name="Daum C."/>
            <person name="Ezra D."/>
            <person name="Gonzalez J."/>
            <person name="Henrissat B."/>
            <person name="Kuo A."/>
            <person name="Liang C."/>
            <person name="Lipzen A."/>
            <person name="Lutzoni F."/>
            <person name="Magnuson J."/>
            <person name="Mondo S."/>
            <person name="Nolan M."/>
            <person name="Ohm R."/>
            <person name="Pangilinan J."/>
            <person name="Park H.-J."/>
            <person name="Ramirez L."/>
            <person name="Alfaro M."/>
            <person name="Sun H."/>
            <person name="Tritt A."/>
            <person name="Yoshinaga Y."/>
            <person name="Zwiers L.-H."/>
            <person name="Turgeon B."/>
            <person name="Goodwin S."/>
            <person name="Spatafora J."/>
            <person name="Crous P."/>
            <person name="Grigoriev I."/>
        </authorList>
    </citation>
    <scope>NUCLEOTIDE SEQUENCE</scope>
    <source>
        <strain evidence="3">CBS 123094</strain>
    </source>
</reference>
<name>A0A6A5WR89_9PLEO</name>
<evidence type="ECO:0000256" key="2">
    <source>
        <dbReference type="SAM" id="Phobius"/>
    </source>
</evidence>
<keyword evidence="2" id="KW-1133">Transmembrane helix</keyword>
<feature type="compositionally biased region" description="Basic and acidic residues" evidence="1">
    <location>
        <begin position="207"/>
        <end position="220"/>
    </location>
</feature>
<feature type="region of interest" description="Disordered" evidence="1">
    <location>
        <begin position="199"/>
        <end position="265"/>
    </location>
</feature>
<evidence type="ECO:0000256" key="1">
    <source>
        <dbReference type="SAM" id="MobiDB-lite"/>
    </source>
</evidence>
<dbReference type="OrthoDB" id="2103474at2759"/>